<gene>
    <name evidence="1" type="ORF">AMORRO_LOCUS9716</name>
</gene>
<feature type="non-terminal residue" evidence="1">
    <location>
        <position position="1769"/>
    </location>
</feature>
<dbReference type="Proteomes" id="UP000789342">
    <property type="component" value="Unassembled WGS sequence"/>
</dbReference>
<feature type="non-terminal residue" evidence="1">
    <location>
        <position position="1"/>
    </location>
</feature>
<organism evidence="1 2">
    <name type="scientific">Acaulospora morrowiae</name>
    <dbReference type="NCBI Taxonomy" id="94023"/>
    <lineage>
        <taxon>Eukaryota</taxon>
        <taxon>Fungi</taxon>
        <taxon>Fungi incertae sedis</taxon>
        <taxon>Mucoromycota</taxon>
        <taxon>Glomeromycotina</taxon>
        <taxon>Glomeromycetes</taxon>
        <taxon>Diversisporales</taxon>
        <taxon>Acaulosporaceae</taxon>
        <taxon>Acaulospora</taxon>
    </lineage>
</organism>
<protein>
    <submittedName>
        <fullName evidence="1">433_t:CDS:1</fullName>
    </submittedName>
</protein>
<dbReference type="GO" id="GO:0004842">
    <property type="term" value="F:ubiquitin-protein transferase activity"/>
    <property type="evidence" value="ECO:0007669"/>
    <property type="project" value="InterPro"/>
</dbReference>
<evidence type="ECO:0000313" key="1">
    <source>
        <dbReference type="EMBL" id="CAG8645538.1"/>
    </source>
</evidence>
<keyword evidence="2" id="KW-1185">Reference proteome</keyword>
<dbReference type="InterPro" id="IPR031248">
    <property type="entry name" value="RNF213"/>
</dbReference>
<proteinExistence type="predicted"/>
<dbReference type="PANTHER" id="PTHR22605:SF1">
    <property type="entry name" value="RZ-TYPE DOMAIN-CONTAINING PROTEIN"/>
    <property type="match status" value="1"/>
</dbReference>
<dbReference type="EMBL" id="CAJVPV010009831">
    <property type="protein sequence ID" value="CAG8645538.1"/>
    <property type="molecule type" value="Genomic_DNA"/>
</dbReference>
<sequence>INSPKHAINGIRDFAFVDVIYSTIKSKNIKDKFMQYQELRKSHPELTADATNFDFIYNSLLDAKLKQQRLFLCVLLAYCVTQKNNLHQNTLPTHFQSVNLIEILENVQQDTLPSDVLGIMAPVISVLVQHCIRYRSFEWIKIFKSAHILDPRYSFVDIIIKKTYVNDELNEFLNLWKKYAKHYIKGINEKAYVKLSIWLISMCNTMQTLFAVWKDIDHSSTVDQIIRKYFLERIKLNIRKDDPNGLFNNFNGVPADLQEEASEFFKARVLELLSVRLCEWTESNSKSIENLLLEKKMKWKREQLLKALENISRSKELNLLDIFVKPLSVWLKVAIFSDIKNPKIPITCKSWFESVLARLNDSISDEGKLVSRIFEYLSQIYSLIVERGNLYNELSNIASMRVKQCSEVQILQATASVFSLNENVVNQFVEIAQGQLKQSVVVDEQLVEKIKCICGKPKSKELNVQNKLCERLLCYIMTELQKRFTPPSTFEHHLDLLKCRKFWQLIFNAKGQISTLQTHPHVQQIRVAISQLANLVAEKTIAIQLLQSILKYNDDELSTYFDHSSTIKKLTNVTVSKSDIVVIRNQFQAYESTLNELRVYYEVFCPISKVSDVNRYISNIDSESKRLFQITLKDILSLDHWEFHKDTMGMAKRAFKFAGSRTFANVFDKHINDDTEVLTVESISNKILPATFDEYAQLCRQYKGEDWEKLKCTKAAYLWKGVVDVGAELELMGEFVHLDKNQKNFVSTLERLASVPEWIKRLEQLVAIVEIFKVPHIQGQNDWLTKSRQILQDDILMLGKLHSFFDVLNLHVSLIDSENNWPLIKELSEAGEFLEFLQTIAEHDIKNLINGVEDFNDERLNQEDTVASLIQVQQIFLQLMNKAEKLTIKKFLAELAAINHSNPTLASKITLCNMALQNMYKNISNVTKEKIKNAVEKGTYTFERTGNDEFSVTLTYPSRVEKMKPYSLSDLQDLKGRVLLIAKPSVRIDTDVGIEEHRARAKIMDEFVRQVDIVHDICNVGTKIIQVGHFGYRQFKKEITGDNKTNELVDLLKKFKDELKEWNDIVNRAQEDYYYLTFFPARYILAFLDYFTRGENNEEDCETLIKFVNKKARMPSKKEISNVSRGKKDHYLVLCEIGAILKNIFDNIPIQPIPLRTRGKLITSDLVLEGKLFVAHCKNNLFIPNVIMSIYANHGNYPEPWQILICRSSTTADELSIFLKRCFHASSNGYRDRLFCIANLELLNLELQYDLVNNIRSLREKYNNYLLALICFQEAGVHHHVLDEFSQNVVITDGLGVETMKEIYHQLSPYAVCVTSDLSGQGKSGWIKQSSYKKQKVPRNFLINDEVNFSKLVHQLKESHLRQVESLHINIVSIDNYNDINMFLFELLTLGFVYSEVDITYLPPRTTIFIEVASTVENQLFKLLPIASYLLRRHLSWDIGNLIVSHETHSPIQVVCQYLNALDQNQIDKRDILLCGEGHVIESLPARRCQKLLSKYFLNQNADNVLSFRFVEIFVNFLADQLTRLFSSSHLRVKSLKQMTGEENIRSTLVLRLLEVSKDFATRSVYVKEMQLKSIKADSIDDIRIDVKSWDDSDHFLVYLTSQNPDSICALYRDKNGVDENVRNFLRRQFIDSKKGEIEDYDCMSQEELLIKLTSLIVYLTRVVEVKFRALNLHAGVTETIITKFMIEAQKEAEEEELWLLFDEINTCNHIGLLADLIAHRTFDGKPIHPNIRLFSACNPYRLRTKAQSQAGLTTKIKRYEEQSALVYQ</sequence>
<reference evidence="1" key="1">
    <citation type="submission" date="2021-06" db="EMBL/GenBank/DDBJ databases">
        <authorList>
            <person name="Kallberg Y."/>
            <person name="Tangrot J."/>
            <person name="Rosling A."/>
        </authorList>
    </citation>
    <scope>NUCLEOTIDE SEQUENCE</scope>
    <source>
        <strain evidence="1">CL551</strain>
    </source>
</reference>
<dbReference type="PANTHER" id="PTHR22605">
    <property type="entry name" value="RZ-TYPE DOMAIN-CONTAINING PROTEIN"/>
    <property type="match status" value="1"/>
</dbReference>
<dbReference type="GO" id="GO:0016887">
    <property type="term" value="F:ATP hydrolysis activity"/>
    <property type="evidence" value="ECO:0007669"/>
    <property type="project" value="InterPro"/>
</dbReference>
<comment type="caution">
    <text evidence="1">The sequence shown here is derived from an EMBL/GenBank/DDBJ whole genome shotgun (WGS) entry which is preliminary data.</text>
</comment>
<name>A0A9N9DN97_9GLOM</name>
<accession>A0A9N9DN97</accession>
<evidence type="ECO:0000313" key="2">
    <source>
        <dbReference type="Proteomes" id="UP000789342"/>
    </source>
</evidence>
<dbReference type="OrthoDB" id="2400221at2759"/>